<sequence>MSMLKQEIITENSRWMTDCQALIEGTLKLPEGLEEISGILEIAGLAELGEIRAGEGRIDLDGTARFSILYMDKKGEIGCFDSECRLAHGVEEEGITPDMQVLGEIRVGDVTGKLIDGTSIAIRAELNINLYALGNEEFELLEAYNTDKNVEIKEQVQKLPYIRTAKCVQSYVKDELRVPQSMPPVRQVLLSRGYAVAKNIHKEEDKIVVEGDLRVFIVYLSPDKNAPLQYMSETLPFGEIINDAGCTEDSPIFVTANLERLVVDTQEENPDLLEVSAVIRICSLCFGEKETYLVEDLYDRQHECKLTWLPMQTCRRRQLEGQKKVVRMGITVPDSAPEVARVLYSCAMPEILSVTPGRDRAAVEGVMRYLLCYTTADAGIKSLQASVPFTTDLSLPGVGENSDVHVEAFAEYAVVEGSGRELEARCCMEICAYETVCTSFRAVADAEMGAELPVAAPGIVVYFAGGGESLWDIAKKFRVRTDAFAGEWEDDGQPLEQGTKLVLIRS</sequence>
<proteinExistence type="predicted"/>
<dbReference type="EMBL" id="JACRSS010000006">
    <property type="protein sequence ID" value="MBC8539268.1"/>
    <property type="molecule type" value="Genomic_DNA"/>
</dbReference>
<protein>
    <submittedName>
        <fullName evidence="2">DUF3794 domain-containing protein</fullName>
    </submittedName>
</protein>
<dbReference type="InterPro" id="IPR024300">
    <property type="entry name" value="SipL_SPOCS_dom"/>
</dbReference>
<accession>A0A926HXD8</accession>
<dbReference type="RefSeq" id="WP_249280866.1">
    <property type="nucleotide sequence ID" value="NZ_JACRSS010000006.1"/>
</dbReference>
<keyword evidence="3" id="KW-1185">Reference proteome</keyword>
<evidence type="ECO:0000313" key="2">
    <source>
        <dbReference type="EMBL" id="MBC8539268.1"/>
    </source>
</evidence>
<name>A0A926HXD8_9FIRM</name>
<dbReference type="Proteomes" id="UP000617951">
    <property type="component" value="Unassembled WGS sequence"/>
</dbReference>
<dbReference type="Pfam" id="PF12673">
    <property type="entry name" value="SipL"/>
    <property type="match status" value="3"/>
</dbReference>
<comment type="caution">
    <text evidence="2">The sequence shown here is derived from an EMBL/GenBank/DDBJ whole genome shotgun (WGS) entry which is preliminary data.</text>
</comment>
<gene>
    <name evidence="2" type="ORF">H8693_10055</name>
</gene>
<feature type="domain" description="SipL SPOCS" evidence="1">
    <location>
        <begin position="36"/>
        <end position="113"/>
    </location>
</feature>
<reference evidence="2" key="1">
    <citation type="submission" date="2020-08" db="EMBL/GenBank/DDBJ databases">
        <title>Genome public.</title>
        <authorList>
            <person name="Liu C."/>
            <person name="Sun Q."/>
        </authorList>
    </citation>
    <scope>NUCLEOTIDE SEQUENCE</scope>
    <source>
        <strain evidence="2">NSJ-63</strain>
    </source>
</reference>
<feature type="domain" description="SipL SPOCS" evidence="1">
    <location>
        <begin position="185"/>
        <end position="263"/>
    </location>
</feature>
<feature type="domain" description="SipL SPOCS" evidence="1">
    <location>
        <begin position="339"/>
        <end position="412"/>
    </location>
</feature>
<dbReference type="AlphaFoldDB" id="A0A926HXD8"/>
<evidence type="ECO:0000313" key="3">
    <source>
        <dbReference type="Proteomes" id="UP000617951"/>
    </source>
</evidence>
<organism evidence="2 3">
    <name type="scientific">Guopingia tenuis</name>
    <dbReference type="NCBI Taxonomy" id="2763656"/>
    <lineage>
        <taxon>Bacteria</taxon>
        <taxon>Bacillati</taxon>
        <taxon>Bacillota</taxon>
        <taxon>Clostridia</taxon>
        <taxon>Christensenellales</taxon>
        <taxon>Christensenellaceae</taxon>
        <taxon>Guopingia</taxon>
    </lineage>
</organism>
<evidence type="ECO:0000259" key="1">
    <source>
        <dbReference type="Pfam" id="PF12673"/>
    </source>
</evidence>